<accession>A0AAV8X1G3</accession>
<proteinExistence type="predicted"/>
<keyword evidence="3" id="KW-1185">Reference proteome</keyword>
<protein>
    <submittedName>
        <fullName evidence="2">Uncharacterized protein</fullName>
    </submittedName>
</protein>
<organism evidence="2 3">
    <name type="scientific">Rhamnusium bicolor</name>
    <dbReference type="NCBI Taxonomy" id="1586634"/>
    <lineage>
        <taxon>Eukaryota</taxon>
        <taxon>Metazoa</taxon>
        <taxon>Ecdysozoa</taxon>
        <taxon>Arthropoda</taxon>
        <taxon>Hexapoda</taxon>
        <taxon>Insecta</taxon>
        <taxon>Pterygota</taxon>
        <taxon>Neoptera</taxon>
        <taxon>Endopterygota</taxon>
        <taxon>Coleoptera</taxon>
        <taxon>Polyphaga</taxon>
        <taxon>Cucujiformia</taxon>
        <taxon>Chrysomeloidea</taxon>
        <taxon>Cerambycidae</taxon>
        <taxon>Lepturinae</taxon>
        <taxon>Rhagiini</taxon>
        <taxon>Rhamnusium</taxon>
    </lineage>
</organism>
<dbReference type="AlphaFoldDB" id="A0AAV8X1G3"/>
<evidence type="ECO:0000313" key="2">
    <source>
        <dbReference type="EMBL" id="KAJ8932301.1"/>
    </source>
</evidence>
<evidence type="ECO:0000256" key="1">
    <source>
        <dbReference type="SAM" id="MobiDB-lite"/>
    </source>
</evidence>
<comment type="caution">
    <text evidence="2">The sequence shown here is derived from an EMBL/GenBank/DDBJ whole genome shotgun (WGS) entry which is preliminary data.</text>
</comment>
<feature type="region of interest" description="Disordered" evidence="1">
    <location>
        <begin position="1"/>
        <end position="49"/>
    </location>
</feature>
<gene>
    <name evidence="2" type="ORF">NQ314_014794</name>
</gene>
<dbReference type="EMBL" id="JANEYF010004067">
    <property type="protein sequence ID" value="KAJ8932301.1"/>
    <property type="molecule type" value="Genomic_DNA"/>
</dbReference>
<reference evidence="2" key="1">
    <citation type="journal article" date="2023" name="Insect Mol. Biol.">
        <title>Genome sequencing provides insights into the evolution of gene families encoding plant cell wall-degrading enzymes in longhorned beetles.</title>
        <authorList>
            <person name="Shin N.R."/>
            <person name="Okamura Y."/>
            <person name="Kirsch R."/>
            <person name="Pauchet Y."/>
        </authorList>
    </citation>
    <scope>NUCLEOTIDE SEQUENCE</scope>
    <source>
        <strain evidence="2">RBIC_L_NR</strain>
    </source>
</reference>
<dbReference type="Proteomes" id="UP001162156">
    <property type="component" value="Unassembled WGS sequence"/>
</dbReference>
<evidence type="ECO:0000313" key="3">
    <source>
        <dbReference type="Proteomes" id="UP001162156"/>
    </source>
</evidence>
<sequence length="75" mass="7560">MASNGVATGPAMGTATDPGVGSGASMGSATTKASAVGTGLKAQLQQGRTSWRGRAQLRMTLFTSRDGWDSSVGWL</sequence>
<name>A0AAV8X1G3_9CUCU</name>